<gene>
    <name evidence="6" type="ORF">H7I77_01145</name>
</gene>
<evidence type="ECO:0000259" key="5">
    <source>
        <dbReference type="PROSITE" id="PS50977"/>
    </source>
</evidence>
<dbReference type="Gene3D" id="1.10.10.60">
    <property type="entry name" value="Homeodomain-like"/>
    <property type="match status" value="1"/>
</dbReference>
<dbReference type="InterPro" id="IPR041347">
    <property type="entry name" value="MftR_C"/>
</dbReference>
<dbReference type="SUPFAM" id="SSF46689">
    <property type="entry name" value="Homeodomain-like"/>
    <property type="match status" value="1"/>
</dbReference>
<dbReference type="InterPro" id="IPR050109">
    <property type="entry name" value="HTH-type_TetR-like_transc_reg"/>
</dbReference>
<dbReference type="EMBL" id="JACKTI010000012">
    <property type="protein sequence ID" value="MCV7021959.1"/>
    <property type="molecule type" value="Genomic_DNA"/>
</dbReference>
<dbReference type="InterPro" id="IPR001647">
    <property type="entry name" value="HTH_TetR"/>
</dbReference>
<dbReference type="RefSeq" id="WP_067393347.1">
    <property type="nucleotide sequence ID" value="NZ_BCTA01000061.1"/>
</dbReference>
<dbReference type="InterPro" id="IPR023772">
    <property type="entry name" value="DNA-bd_HTH_TetR-type_CS"/>
</dbReference>
<reference evidence="6" key="2">
    <citation type="journal article" date="2022" name="BMC Genomics">
        <title>Comparative genome analysis of mycobacteria focusing on tRNA and non-coding RNA.</title>
        <authorList>
            <person name="Behra P.R.K."/>
            <person name="Pettersson B.M.F."/>
            <person name="Ramesh M."/>
            <person name="Das S."/>
            <person name="Dasgupta S."/>
            <person name="Kirsebom L.A."/>
        </authorList>
    </citation>
    <scope>NUCLEOTIDE SEQUENCE</scope>
    <source>
        <strain evidence="6">DSM 44203</strain>
    </source>
</reference>
<dbReference type="PANTHER" id="PTHR30055">
    <property type="entry name" value="HTH-TYPE TRANSCRIPTIONAL REGULATOR RUTR"/>
    <property type="match status" value="1"/>
</dbReference>
<keyword evidence="3" id="KW-0804">Transcription</keyword>
<comment type="caution">
    <text evidence="6">The sequence shown here is derived from an EMBL/GenBank/DDBJ whole genome shotgun (WGS) entry which is preliminary data.</text>
</comment>
<reference evidence="6" key="1">
    <citation type="submission" date="2020-07" db="EMBL/GenBank/DDBJ databases">
        <authorList>
            <person name="Pettersson B.M.F."/>
            <person name="Behra P.R.K."/>
            <person name="Ramesh M."/>
            <person name="Das S."/>
            <person name="Dasgupta S."/>
            <person name="Kirsebom L.A."/>
        </authorList>
    </citation>
    <scope>NUCLEOTIDE SEQUENCE</scope>
    <source>
        <strain evidence="6">DSM 44203</strain>
    </source>
</reference>
<dbReference type="Proteomes" id="UP001207528">
    <property type="component" value="Unassembled WGS sequence"/>
</dbReference>
<evidence type="ECO:0000256" key="1">
    <source>
        <dbReference type="ARBA" id="ARBA00023015"/>
    </source>
</evidence>
<dbReference type="AlphaFoldDB" id="A0AAW5SCN7"/>
<keyword evidence="1" id="KW-0805">Transcription regulation</keyword>
<dbReference type="Pfam" id="PF17754">
    <property type="entry name" value="TetR_C_14"/>
    <property type="match status" value="1"/>
</dbReference>
<evidence type="ECO:0000313" key="7">
    <source>
        <dbReference type="Proteomes" id="UP001207528"/>
    </source>
</evidence>
<dbReference type="GO" id="GO:0003700">
    <property type="term" value="F:DNA-binding transcription factor activity"/>
    <property type="evidence" value="ECO:0007669"/>
    <property type="project" value="TreeGrafter"/>
</dbReference>
<accession>A0AAW5SCN7</accession>
<dbReference type="GO" id="GO:0000976">
    <property type="term" value="F:transcription cis-regulatory region binding"/>
    <property type="evidence" value="ECO:0007669"/>
    <property type="project" value="TreeGrafter"/>
</dbReference>
<dbReference type="Gene3D" id="1.10.357.10">
    <property type="entry name" value="Tetracycline Repressor, domain 2"/>
    <property type="match status" value="1"/>
</dbReference>
<evidence type="ECO:0000256" key="2">
    <source>
        <dbReference type="ARBA" id="ARBA00023125"/>
    </source>
</evidence>
<protein>
    <submittedName>
        <fullName evidence="6">TetR family transcriptional regulator</fullName>
    </submittedName>
</protein>
<dbReference type="PROSITE" id="PS01081">
    <property type="entry name" value="HTH_TETR_1"/>
    <property type="match status" value="1"/>
</dbReference>
<dbReference type="Pfam" id="PF00440">
    <property type="entry name" value="TetR_N"/>
    <property type="match status" value="1"/>
</dbReference>
<organism evidence="6 7">
    <name type="scientific">Mycolicibacterium novocastrense</name>
    <name type="common">Mycobacterium novocastrense</name>
    <dbReference type="NCBI Taxonomy" id="59813"/>
    <lineage>
        <taxon>Bacteria</taxon>
        <taxon>Bacillati</taxon>
        <taxon>Actinomycetota</taxon>
        <taxon>Actinomycetes</taxon>
        <taxon>Mycobacteriales</taxon>
        <taxon>Mycobacteriaceae</taxon>
        <taxon>Mycolicibacterium</taxon>
    </lineage>
</organism>
<proteinExistence type="predicted"/>
<evidence type="ECO:0000256" key="4">
    <source>
        <dbReference type="PROSITE-ProRule" id="PRU00335"/>
    </source>
</evidence>
<dbReference type="InterPro" id="IPR009057">
    <property type="entry name" value="Homeodomain-like_sf"/>
</dbReference>
<dbReference type="PROSITE" id="PS50977">
    <property type="entry name" value="HTH_TETR_2"/>
    <property type="match status" value="1"/>
</dbReference>
<keyword evidence="2 4" id="KW-0238">DNA-binding</keyword>
<feature type="domain" description="HTH tetR-type" evidence="5">
    <location>
        <begin position="16"/>
        <end position="76"/>
    </location>
</feature>
<feature type="DNA-binding region" description="H-T-H motif" evidence="4">
    <location>
        <begin position="39"/>
        <end position="58"/>
    </location>
</feature>
<evidence type="ECO:0000313" key="6">
    <source>
        <dbReference type="EMBL" id="MCV7021959.1"/>
    </source>
</evidence>
<sequence>MALSDKPLGLRERKKLRTRATIRREAFRLIQERGYQATTVEQISAAADISPRTFSRYFPTKEAVLISDDHIPPIIDAFVAAPADMSVIDAYRHAVETTFNSLTAEQREEAIIGQQLMYTVPEVAGLLYAEYVRLIGLIEEALTKRRGAPTAPLERRVLAGAIVGVLISASHGTPLPGDPISDSLQALDRIMNRPPQT</sequence>
<name>A0AAW5SCN7_MYCNV</name>
<evidence type="ECO:0000256" key="3">
    <source>
        <dbReference type="ARBA" id="ARBA00023163"/>
    </source>
</evidence>
<dbReference type="PANTHER" id="PTHR30055:SF234">
    <property type="entry name" value="HTH-TYPE TRANSCRIPTIONAL REGULATOR BETI"/>
    <property type="match status" value="1"/>
</dbReference>